<dbReference type="GeneID" id="20345597"/>
<accession>J3NV30</accession>
<dbReference type="HOGENOM" id="CLU_2589884_0_0_1"/>
<proteinExistence type="predicted"/>
<evidence type="ECO:0000313" key="1">
    <source>
        <dbReference type="EMBL" id="EJT75202.1"/>
    </source>
</evidence>
<reference evidence="1" key="2">
    <citation type="submission" date="2010-07" db="EMBL/GenBank/DDBJ databases">
        <authorList>
            <consortium name="The Broad Institute Genome Sequencing Platform"/>
            <consortium name="Broad Institute Genome Sequencing Center for Infectious Disease"/>
            <person name="Ma L.-J."/>
            <person name="Dead R."/>
            <person name="Young S."/>
            <person name="Zeng Q."/>
            <person name="Koehrsen M."/>
            <person name="Alvarado L."/>
            <person name="Berlin A."/>
            <person name="Chapman S.B."/>
            <person name="Chen Z."/>
            <person name="Freedman E."/>
            <person name="Gellesch M."/>
            <person name="Goldberg J."/>
            <person name="Griggs A."/>
            <person name="Gujja S."/>
            <person name="Heilman E.R."/>
            <person name="Heiman D."/>
            <person name="Hepburn T."/>
            <person name="Howarth C."/>
            <person name="Jen D."/>
            <person name="Larson L."/>
            <person name="Mehta T."/>
            <person name="Neiman D."/>
            <person name="Pearson M."/>
            <person name="Roberts A."/>
            <person name="Saif S."/>
            <person name="Shea T."/>
            <person name="Shenoy N."/>
            <person name="Sisk P."/>
            <person name="Stolte C."/>
            <person name="Sykes S."/>
            <person name="Walk T."/>
            <person name="White J."/>
            <person name="Yandava C."/>
            <person name="Haas B."/>
            <person name="Nusbaum C."/>
            <person name="Birren B."/>
        </authorList>
    </citation>
    <scope>NUCLEOTIDE SEQUENCE</scope>
    <source>
        <strain evidence="1">R3-111a-1</strain>
    </source>
</reference>
<keyword evidence="3" id="KW-1185">Reference proteome</keyword>
<dbReference type="AlphaFoldDB" id="J3NV30"/>
<protein>
    <submittedName>
        <fullName evidence="1 2">Uncharacterized protein</fullName>
    </submittedName>
</protein>
<sequence length="80" mass="9397">MAKLKDRVKLKLHEGAWSAEDLKDRPRVPEGARGRGRLEKEQFLLAIAPLQRMLSLKMQAIKPFTKHCNFVNKYFNHFTF</sequence>
<dbReference type="EnsemblFungi" id="EJT75202">
    <property type="protein sequence ID" value="EJT75202"/>
    <property type="gene ID" value="GGTG_05139"/>
</dbReference>
<reference evidence="1" key="3">
    <citation type="submission" date="2010-09" db="EMBL/GenBank/DDBJ databases">
        <title>Annotation of Gaeumannomyces graminis var. tritici R3-111a-1.</title>
        <authorList>
            <consortium name="The Broad Institute Genome Sequencing Platform"/>
            <person name="Ma L.-J."/>
            <person name="Dead R."/>
            <person name="Young S.K."/>
            <person name="Zeng Q."/>
            <person name="Gargeya S."/>
            <person name="Fitzgerald M."/>
            <person name="Haas B."/>
            <person name="Abouelleil A."/>
            <person name="Alvarado L."/>
            <person name="Arachchi H.M."/>
            <person name="Berlin A."/>
            <person name="Brown A."/>
            <person name="Chapman S.B."/>
            <person name="Chen Z."/>
            <person name="Dunbar C."/>
            <person name="Freedman E."/>
            <person name="Gearin G."/>
            <person name="Gellesch M."/>
            <person name="Goldberg J."/>
            <person name="Griggs A."/>
            <person name="Gujja S."/>
            <person name="Heiman D."/>
            <person name="Howarth C."/>
            <person name="Larson L."/>
            <person name="Lui A."/>
            <person name="MacDonald P.J.P."/>
            <person name="Mehta T."/>
            <person name="Montmayeur A."/>
            <person name="Murphy C."/>
            <person name="Neiman D."/>
            <person name="Pearson M."/>
            <person name="Priest M."/>
            <person name="Roberts A."/>
            <person name="Saif S."/>
            <person name="Shea T."/>
            <person name="Shenoy N."/>
            <person name="Sisk P."/>
            <person name="Stolte C."/>
            <person name="Sykes S."/>
            <person name="Yandava C."/>
            <person name="Wortman J."/>
            <person name="Nusbaum C."/>
            <person name="Birren B."/>
        </authorList>
    </citation>
    <scope>NUCLEOTIDE SEQUENCE</scope>
    <source>
        <strain evidence="1">R3-111a-1</strain>
    </source>
</reference>
<evidence type="ECO:0000313" key="3">
    <source>
        <dbReference type="Proteomes" id="UP000006039"/>
    </source>
</evidence>
<dbReference type="Proteomes" id="UP000006039">
    <property type="component" value="Unassembled WGS sequence"/>
</dbReference>
<dbReference type="EMBL" id="GL385397">
    <property type="protein sequence ID" value="EJT75202.1"/>
    <property type="molecule type" value="Genomic_DNA"/>
</dbReference>
<gene>
    <name evidence="2" type="primary">20345597</name>
    <name evidence="1" type="ORF">GGTG_05139</name>
</gene>
<reference evidence="2" key="4">
    <citation type="journal article" date="2015" name="G3 (Bethesda)">
        <title>Genome sequences of three phytopathogenic species of the Magnaporthaceae family of fungi.</title>
        <authorList>
            <person name="Okagaki L.H."/>
            <person name="Nunes C.C."/>
            <person name="Sailsbery J."/>
            <person name="Clay B."/>
            <person name="Brown D."/>
            <person name="John T."/>
            <person name="Oh Y."/>
            <person name="Young N."/>
            <person name="Fitzgerald M."/>
            <person name="Haas B.J."/>
            <person name="Zeng Q."/>
            <person name="Young S."/>
            <person name="Adiconis X."/>
            <person name="Fan L."/>
            <person name="Levin J.Z."/>
            <person name="Mitchell T.K."/>
            <person name="Okubara P.A."/>
            <person name="Farman M.L."/>
            <person name="Kohn L.M."/>
            <person name="Birren B."/>
            <person name="Ma L.-J."/>
            <person name="Dean R.A."/>
        </authorList>
    </citation>
    <scope>NUCLEOTIDE SEQUENCE</scope>
    <source>
        <strain evidence="2">R3-111a-1</strain>
    </source>
</reference>
<organism evidence="1">
    <name type="scientific">Gaeumannomyces tritici (strain R3-111a-1)</name>
    <name type="common">Wheat and barley take-all root rot fungus</name>
    <name type="synonym">Gaeumannomyces graminis var. tritici</name>
    <dbReference type="NCBI Taxonomy" id="644352"/>
    <lineage>
        <taxon>Eukaryota</taxon>
        <taxon>Fungi</taxon>
        <taxon>Dikarya</taxon>
        <taxon>Ascomycota</taxon>
        <taxon>Pezizomycotina</taxon>
        <taxon>Sordariomycetes</taxon>
        <taxon>Sordariomycetidae</taxon>
        <taxon>Magnaporthales</taxon>
        <taxon>Magnaporthaceae</taxon>
        <taxon>Gaeumannomyces</taxon>
    </lineage>
</organism>
<dbReference type="VEuPathDB" id="FungiDB:GGTG_05139"/>
<dbReference type="RefSeq" id="XP_009221202.1">
    <property type="nucleotide sequence ID" value="XM_009222938.1"/>
</dbReference>
<reference evidence="2" key="5">
    <citation type="submission" date="2018-04" db="UniProtKB">
        <authorList>
            <consortium name="EnsemblFungi"/>
        </authorList>
    </citation>
    <scope>IDENTIFICATION</scope>
    <source>
        <strain evidence="2">R3-111a-1</strain>
    </source>
</reference>
<evidence type="ECO:0000313" key="2">
    <source>
        <dbReference type="EnsemblFungi" id="EJT75202"/>
    </source>
</evidence>
<reference evidence="3" key="1">
    <citation type="submission" date="2010-07" db="EMBL/GenBank/DDBJ databases">
        <title>The genome sequence of Gaeumannomyces graminis var. tritici strain R3-111a-1.</title>
        <authorList>
            <consortium name="The Broad Institute Genome Sequencing Platform"/>
            <person name="Ma L.-J."/>
            <person name="Dead R."/>
            <person name="Young S."/>
            <person name="Zeng Q."/>
            <person name="Koehrsen M."/>
            <person name="Alvarado L."/>
            <person name="Berlin A."/>
            <person name="Chapman S.B."/>
            <person name="Chen Z."/>
            <person name="Freedman E."/>
            <person name="Gellesch M."/>
            <person name="Goldberg J."/>
            <person name="Griggs A."/>
            <person name="Gujja S."/>
            <person name="Heilman E.R."/>
            <person name="Heiman D."/>
            <person name="Hepburn T."/>
            <person name="Howarth C."/>
            <person name="Jen D."/>
            <person name="Larson L."/>
            <person name="Mehta T."/>
            <person name="Neiman D."/>
            <person name="Pearson M."/>
            <person name="Roberts A."/>
            <person name="Saif S."/>
            <person name="Shea T."/>
            <person name="Shenoy N."/>
            <person name="Sisk P."/>
            <person name="Stolte C."/>
            <person name="Sykes S."/>
            <person name="Walk T."/>
            <person name="White J."/>
            <person name="Yandava C."/>
            <person name="Haas B."/>
            <person name="Nusbaum C."/>
            <person name="Birren B."/>
        </authorList>
    </citation>
    <scope>NUCLEOTIDE SEQUENCE [LARGE SCALE GENOMIC DNA]</scope>
    <source>
        <strain evidence="3">R3-111a-1</strain>
    </source>
</reference>
<name>J3NV30_GAET3</name>